<sequence>MLLKFPQINSKNSDNSFISFGNIAYAKHNKISKTDGKQIGFLTEHTLMFILQGKKYFHFGKTTVTINCNEFILVKRGIYTISEFIPDNGFFEALVIFIPDKFLKAIAFENRKSTKEKNETQFVIAKCNSFLNNFSSQYLNYFICDFNRKEKLLQLKLQELFLLLSNSSAKNDVADFLSSSINGASIDIEYIVKTNLLQPLTVADFAKLSMRSLSSFKRDFEKQFHSPPKYWINQQRIIYANGLLNSTNKTVSEIAYDCGFENVSHFIKVFKKEFGITPNAARAKSVMV</sequence>
<dbReference type="PRINTS" id="PR00032">
    <property type="entry name" value="HTHARAC"/>
</dbReference>
<proteinExistence type="predicted"/>
<dbReference type="Pfam" id="PF22200">
    <property type="entry name" value="ExsA_N"/>
    <property type="match status" value="1"/>
</dbReference>
<dbReference type="GO" id="GO:0003677">
    <property type="term" value="F:DNA binding"/>
    <property type="evidence" value="ECO:0007669"/>
    <property type="project" value="UniProtKB-KW"/>
</dbReference>
<feature type="domain" description="HTH araC/xylS-type" evidence="4">
    <location>
        <begin position="186"/>
        <end position="284"/>
    </location>
</feature>
<dbReference type="PROSITE" id="PS01124">
    <property type="entry name" value="HTH_ARAC_FAMILY_2"/>
    <property type="match status" value="1"/>
</dbReference>
<keyword evidence="1" id="KW-0805">Transcription regulation</keyword>
<name>A0ABY0QRI5_9FLAO</name>
<accession>A0ABY0QRI5</accession>
<dbReference type="InterPro" id="IPR020449">
    <property type="entry name" value="Tscrpt_reg_AraC-type_HTH"/>
</dbReference>
<dbReference type="Gene3D" id="1.10.10.60">
    <property type="entry name" value="Homeodomain-like"/>
    <property type="match status" value="1"/>
</dbReference>
<gene>
    <name evidence="5" type="ORF">SAMN05216273_103126</name>
</gene>
<comment type="caution">
    <text evidence="5">The sequence shown here is derived from an EMBL/GenBank/DDBJ whole genome shotgun (WGS) entry which is preliminary data.</text>
</comment>
<evidence type="ECO:0000256" key="1">
    <source>
        <dbReference type="ARBA" id="ARBA00023015"/>
    </source>
</evidence>
<evidence type="ECO:0000313" key="6">
    <source>
        <dbReference type="Proteomes" id="UP000199242"/>
    </source>
</evidence>
<dbReference type="RefSeq" id="WP_089742107.1">
    <property type="nucleotide sequence ID" value="NZ_FNHD01000003.1"/>
</dbReference>
<dbReference type="Proteomes" id="UP000199242">
    <property type="component" value="Unassembled WGS sequence"/>
</dbReference>
<organism evidence="5 6">
    <name type="scientific">Chryseobacterium taihuense</name>
    <dbReference type="NCBI Taxonomy" id="1141221"/>
    <lineage>
        <taxon>Bacteria</taxon>
        <taxon>Pseudomonadati</taxon>
        <taxon>Bacteroidota</taxon>
        <taxon>Flavobacteriia</taxon>
        <taxon>Flavobacteriales</taxon>
        <taxon>Weeksellaceae</taxon>
        <taxon>Chryseobacterium group</taxon>
        <taxon>Chryseobacterium</taxon>
    </lineage>
</organism>
<evidence type="ECO:0000256" key="3">
    <source>
        <dbReference type="ARBA" id="ARBA00023163"/>
    </source>
</evidence>
<keyword evidence="2 5" id="KW-0238">DNA-binding</keyword>
<dbReference type="InterPro" id="IPR009057">
    <property type="entry name" value="Homeodomain-like_sf"/>
</dbReference>
<dbReference type="Pfam" id="PF12833">
    <property type="entry name" value="HTH_18"/>
    <property type="match status" value="1"/>
</dbReference>
<dbReference type="SMART" id="SM00342">
    <property type="entry name" value="HTH_ARAC"/>
    <property type="match status" value="1"/>
</dbReference>
<dbReference type="SUPFAM" id="SSF46689">
    <property type="entry name" value="Homeodomain-like"/>
    <property type="match status" value="1"/>
</dbReference>
<evidence type="ECO:0000313" key="5">
    <source>
        <dbReference type="EMBL" id="SDL61244.1"/>
    </source>
</evidence>
<dbReference type="PANTHER" id="PTHR43280:SF2">
    <property type="entry name" value="HTH-TYPE TRANSCRIPTIONAL REGULATOR EXSA"/>
    <property type="match status" value="1"/>
</dbReference>
<dbReference type="InterPro" id="IPR054015">
    <property type="entry name" value="ExsA-like_N"/>
</dbReference>
<keyword evidence="6" id="KW-1185">Reference proteome</keyword>
<keyword evidence="3" id="KW-0804">Transcription</keyword>
<dbReference type="PANTHER" id="PTHR43280">
    <property type="entry name" value="ARAC-FAMILY TRANSCRIPTIONAL REGULATOR"/>
    <property type="match status" value="1"/>
</dbReference>
<dbReference type="EMBL" id="FNHD01000003">
    <property type="protein sequence ID" value="SDL61244.1"/>
    <property type="molecule type" value="Genomic_DNA"/>
</dbReference>
<dbReference type="InterPro" id="IPR018060">
    <property type="entry name" value="HTH_AraC"/>
</dbReference>
<evidence type="ECO:0000259" key="4">
    <source>
        <dbReference type="PROSITE" id="PS01124"/>
    </source>
</evidence>
<reference evidence="5 6" key="1">
    <citation type="submission" date="2016-10" db="EMBL/GenBank/DDBJ databases">
        <authorList>
            <person name="Varghese N."/>
            <person name="Submissions S."/>
        </authorList>
    </citation>
    <scope>NUCLEOTIDE SEQUENCE [LARGE SCALE GENOMIC DNA]</scope>
    <source>
        <strain evidence="5 6">CGMCC 1.10941</strain>
    </source>
</reference>
<evidence type="ECO:0000256" key="2">
    <source>
        <dbReference type="ARBA" id="ARBA00023125"/>
    </source>
</evidence>
<protein>
    <submittedName>
        <fullName evidence="5">AraC-type DNA-binding protein</fullName>
    </submittedName>
</protein>